<reference evidence="2 3" key="1">
    <citation type="submission" date="2018-06" db="EMBL/GenBank/DDBJ databases">
        <title>Genome Sequence of the Brown Rot Fungal Pathogen Monilinia fructigena.</title>
        <authorList>
            <person name="Landi L."/>
            <person name="De Miccolis Angelini R.M."/>
            <person name="Pollastro S."/>
            <person name="Abate D."/>
            <person name="Faretra F."/>
            <person name="Romanazzi G."/>
        </authorList>
    </citation>
    <scope>NUCLEOTIDE SEQUENCE [LARGE SCALE GENOMIC DNA]</scope>
    <source>
        <strain evidence="2 3">Mfrg269</strain>
    </source>
</reference>
<comment type="caution">
    <text evidence="2">The sequence shown here is derived from an EMBL/GenBank/DDBJ whole genome shotgun (WGS) entry which is preliminary data.</text>
</comment>
<dbReference type="Proteomes" id="UP000249056">
    <property type="component" value="Unassembled WGS sequence"/>
</dbReference>
<gene>
    <name evidence="2" type="ORF">DID88_006777</name>
</gene>
<evidence type="ECO:0000313" key="2">
    <source>
        <dbReference type="EMBL" id="RAL59130.1"/>
    </source>
</evidence>
<organism evidence="2 3">
    <name type="scientific">Monilinia fructigena</name>
    <dbReference type="NCBI Taxonomy" id="38457"/>
    <lineage>
        <taxon>Eukaryota</taxon>
        <taxon>Fungi</taxon>
        <taxon>Dikarya</taxon>
        <taxon>Ascomycota</taxon>
        <taxon>Pezizomycotina</taxon>
        <taxon>Leotiomycetes</taxon>
        <taxon>Helotiales</taxon>
        <taxon>Sclerotiniaceae</taxon>
        <taxon>Monilinia</taxon>
    </lineage>
</organism>
<name>A0A395IFY3_9HELO</name>
<feature type="compositionally biased region" description="Polar residues" evidence="1">
    <location>
        <begin position="131"/>
        <end position="148"/>
    </location>
</feature>
<protein>
    <submittedName>
        <fullName evidence="2">Uncharacterized protein</fullName>
    </submittedName>
</protein>
<evidence type="ECO:0000256" key="1">
    <source>
        <dbReference type="SAM" id="MobiDB-lite"/>
    </source>
</evidence>
<keyword evidence="3" id="KW-1185">Reference proteome</keyword>
<proteinExistence type="predicted"/>
<evidence type="ECO:0000313" key="3">
    <source>
        <dbReference type="Proteomes" id="UP000249056"/>
    </source>
</evidence>
<sequence>MVECKSNGADFGMDFDFNNGHNIYGSNHGNGLGVDPNMNGYSNTPDGDPIQSPFVHNFNHAQFRHMQTQHNFGSSLQSPASYAGSPLSGPDLHNGAGESNFTKQQRPRLAQVGSGRKASSARSPLTPKTPAISSLNIGSADQPNFPTQPIRTNHVHRHQKTLSGQWDQTPNSLGSFPGSEFGSSYSRGSPEPTNFRHPQRYFDANEIKQCTWISECNRLAVSGDEEETPTRIAQPC</sequence>
<feature type="region of interest" description="Disordered" evidence="1">
    <location>
        <begin position="72"/>
        <end position="148"/>
    </location>
</feature>
<accession>A0A395IFY3</accession>
<dbReference type="AlphaFoldDB" id="A0A395IFY3"/>
<dbReference type="EMBL" id="QKRW01000059">
    <property type="protein sequence ID" value="RAL59130.1"/>
    <property type="molecule type" value="Genomic_DNA"/>
</dbReference>
<dbReference type="OrthoDB" id="690068at2759"/>